<dbReference type="Pfam" id="PF16729">
    <property type="entry name" value="DUF5067"/>
    <property type="match status" value="1"/>
</dbReference>
<name>A0ABV3VV09_9BACI</name>
<feature type="signal peptide" evidence="3">
    <location>
        <begin position="1"/>
        <end position="22"/>
    </location>
</feature>
<evidence type="ECO:0000313" key="5">
    <source>
        <dbReference type="EMBL" id="MEX3744750.1"/>
    </source>
</evidence>
<reference evidence="5 6" key="1">
    <citation type="submission" date="2024-07" db="EMBL/GenBank/DDBJ databases">
        <title>Characterization of a bacterium isolated from hydrolysated instant sea cucumber by whole-genome sequencing and metabolomics.</title>
        <authorList>
            <person name="Luo X."/>
            <person name="Zhang Z."/>
            <person name="Zheng Z."/>
            <person name="Zhang W."/>
            <person name="Ming T."/>
            <person name="Jiao L."/>
            <person name="Su X."/>
            <person name="Kong F."/>
            <person name="Xu J."/>
        </authorList>
    </citation>
    <scope>NUCLEOTIDE SEQUENCE [LARGE SCALE GENOMIC DNA]</scope>
    <source>
        <strain evidence="5 6">XL-2024</strain>
    </source>
</reference>
<evidence type="ECO:0000256" key="2">
    <source>
        <dbReference type="SAM" id="MobiDB-lite"/>
    </source>
</evidence>
<evidence type="ECO:0000256" key="3">
    <source>
        <dbReference type="SAM" id="SignalP"/>
    </source>
</evidence>
<organism evidence="5 6">
    <name type="scientific">Lysinibacillus xylanilyticus</name>
    <dbReference type="NCBI Taxonomy" id="582475"/>
    <lineage>
        <taxon>Bacteria</taxon>
        <taxon>Bacillati</taxon>
        <taxon>Bacillota</taxon>
        <taxon>Bacilli</taxon>
        <taxon>Bacillales</taxon>
        <taxon>Bacillaceae</taxon>
        <taxon>Lysinibacillus</taxon>
    </lineage>
</organism>
<proteinExistence type="predicted"/>
<dbReference type="EMBL" id="JBFRHK010000003">
    <property type="protein sequence ID" value="MEX3744750.1"/>
    <property type="molecule type" value="Genomic_DNA"/>
</dbReference>
<sequence>MKKKLIFSAALVLSLGLAGCGADSSKDEKTKEETTTASTVEKADKEAKSDDVYFKDNEVKRGDLKINITETKVIPVGEKGNERGETPVFAIWYSVTNQSDKEIDPGLAWQSTFTAIQGDPNADNKLGVGYLPDDRFIETGLENIKKDETVENAIAYDLEDLETPVILVARQGYEGKELGKKEFAIK</sequence>
<feature type="domain" description="DUF5067" evidence="4">
    <location>
        <begin position="42"/>
        <end position="167"/>
    </location>
</feature>
<feature type="compositionally biased region" description="Basic and acidic residues" evidence="2">
    <location>
        <begin position="24"/>
        <end position="34"/>
    </location>
</feature>
<feature type="chain" id="PRO_5046987114" evidence="3">
    <location>
        <begin position="23"/>
        <end position="186"/>
    </location>
</feature>
<evidence type="ECO:0000256" key="1">
    <source>
        <dbReference type="ARBA" id="ARBA00022729"/>
    </source>
</evidence>
<comment type="caution">
    <text evidence="5">The sequence shown here is derived from an EMBL/GenBank/DDBJ whole genome shotgun (WGS) entry which is preliminary data.</text>
</comment>
<keyword evidence="6" id="KW-1185">Reference proteome</keyword>
<dbReference type="Gene3D" id="2.60.40.1240">
    <property type="match status" value="1"/>
</dbReference>
<dbReference type="InterPro" id="IPR029050">
    <property type="entry name" value="Immunoprotect_excell_Ig-like"/>
</dbReference>
<dbReference type="PROSITE" id="PS51257">
    <property type="entry name" value="PROKAR_LIPOPROTEIN"/>
    <property type="match status" value="1"/>
</dbReference>
<dbReference type="Proteomes" id="UP001558534">
    <property type="component" value="Unassembled WGS sequence"/>
</dbReference>
<evidence type="ECO:0000313" key="6">
    <source>
        <dbReference type="Proteomes" id="UP001558534"/>
    </source>
</evidence>
<dbReference type="InterPro" id="IPR031989">
    <property type="entry name" value="DUF5067"/>
</dbReference>
<accession>A0ABV3VV09</accession>
<gene>
    <name evidence="5" type="ORF">AB1300_06325</name>
</gene>
<evidence type="ECO:0000259" key="4">
    <source>
        <dbReference type="Pfam" id="PF16729"/>
    </source>
</evidence>
<dbReference type="RefSeq" id="WP_368635690.1">
    <property type="nucleotide sequence ID" value="NZ_JBFRHK010000003.1"/>
</dbReference>
<protein>
    <submittedName>
        <fullName evidence="5">DUF5067 domain-containing protein</fullName>
    </submittedName>
</protein>
<feature type="region of interest" description="Disordered" evidence="2">
    <location>
        <begin position="20"/>
        <end position="42"/>
    </location>
</feature>
<keyword evidence="1 3" id="KW-0732">Signal</keyword>